<keyword evidence="2" id="KW-1185">Reference proteome</keyword>
<dbReference type="Proteomes" id="UP001224682">
    <property type="component" value="Unassembled WGS sequence"/>
</dbReference>
<reference evidence="1 2" key="1">
    <citation type="submission" date="2023-07" db="EMBL/GenBank/DDBJ databases">
        <title>Genomic Encyclopedia of Type Strains, Phase IV (KMG-IV): sequencing the most valuable type-strain genomes for metagenomic binning, comparative biology and taxonomic classification.</title>
        <authorList>
            <person name="Goeker M."/>
        </authorList>
    </citation>
    <scope>NUCLEOTIDE SEQUENCE [LARGE SCALE GENOMIC DNA]</scope>
    <source>
        <strain evidence="1 2">DSM 2457</strain>
    </source>
</reference>
<dbReference type="EMBL" id="JAUSUI010000005">
    <property type="protein sequence ID" value="MDQ0303795.1"/>
    <property type="molecule type" value="Genomic_DNA"/>
</dbReference>
<accession>A0ABU0BDC5</accession>
<sequence>MATLHVEFAIPALRSSYASSIHGRCVFYEALTISATQANGTSATPQQVGNSNLVARLFSDTACFIATGSAADATATAATGTTSAKRFLPAGGEIPLELQAGERVSVIAA</sequence>
<dbReference type="RefSeq" id="WP_307020497.1">
    <property type="nucleotide sequence ID" value="NZ_JAUSUI010000005.1"/>
</dbReference>
<protein>
    <submittedName>
        <fullName evidence="1">Uncharacterized protein</fullName>
    </submittedName>
</protein>
<evidence type="ECO:0000313" key="1">
    <source>
        <dbReference type="EMBL" id="MDQ0303795.1"/>
    </source>
</evidence>
<evidence type="ECO:0000313" key="2">
    <source>
        <dbReference type="Proteomes" id="UP001224682"/>
    </source>
</evidence>
<organism evidence="1 2">
    <name type="scientific">Ancylobacter polymorphus</name>
    <dbReference type="NCBI Taxonomy" id="223390"/>
    <lineage>
        <taxon>Bacteria</taxon>
        <taxon>Pseudomonadati</taxon>
        <taxon>Pseudomonadota</taxon>
        <taxon>Alphaproteobacteria</taxon>
        <taxon>Hyphomicrobiales</taxon>
        <taxon>Xanthobacteraceae</taxon>
        <taxon>Ancylobacter</taxon>
    </lineage>
</organism>
<name>A0ABU0BDC5_9HYPH</name>
<gene>
    <name evidence="1" type="ORF">J2S75_002829</name>
</gene>
<proteinExistence type="predicted"/>
<comment type="caution">
    <text evidence="1">The sequence shown here is derived from an EMBL/GenBank/DDBJ whole genome shotgun (WGS) entry which is preliminary data.</text>
</comment>